<dbReference type="Proteomes" id="UP000007523">
    <property type="component" value="Chromosome"/>
</dbReference>
<reference evidence="2 3" key="1">
    <citation type="journal article" date="2012" name="J. Bacteriol.">
        <title>Complete Genome Sequence of Paenibacillus mucilaginosus 3016, a Bacterium Functional as Microbial Fertilizer.</title>
        <authorList>
            <person name="Ma M."/>
            <person name="Wang Z."/>
            <person name="Li L."/>
            <person name="Jiang X."/>
            <person name="Guan D."/>
            <person name="Cao F."/>
            <person name="Chen H."/>
            <person name="Wang X."/>
            <person name="Shen D."/>
            <person name="Du B."/>
            <person name="Li J."/>
        </authorList>
    </citation>
    <scope>NUCLEOTIDE SEQUENCE [LARGE SCALE GENOMIC DNA]</scope>
    <source>
        <strain evidence="2 3">3016</strain>
    </source>
</reference>
<protein>
    <submittedName>
        <fullName evidence="2">Uncharacterized protein</fullName>
    </submittedName>
</protein>
<proteinExistence type="predicted"/>
<gene>
    <name evidence="2" type="ORF">PM3016_7375</name>
</gene>
<keyword evidence="1" id="KW-0812">Transmembrane</keyword>
<accession>H6NGP0</accession>
<evidence type="ECO:0000256" key="1">
    <source>
        <dbReference type="SAM" id="Phobius"/>
    </source>
</evidence>
<evidence type="ECO:0000313" key="3">
    <source>
        <dbReference type="Proteomes" id="UP000007523"/>
    </source>
</evidence>
<feature type="transmembrane region" description="Helical" evidence="1">
    <location>
        <begin position="43"/>
        <end position="61"/>
    </location>
</feature>
<dbReference type="KEGG" id="pmq:PM3016_7375"/>
<sequence>MNTFSSGDAMGLLIVAVVLLLLGAMLVRAIGRSSADLEPLRKRCLMWTQIGAGLTLLQIVLRGDWRFGSVLLLITLFTASLWYAARHYENKRRQQPPSE</sequence>
<dbReference type="HOGENOM" id="CLU_2207434_0_0_9"/>
<feature type="transmembrane region" description="Helical" evidence="1">
    <location>
        <begin position="67"/>
        <end position="85"/>
    </location>
</feature>
<dbReference type="RefSeq" id="WP_014372725.1">
    <property type="nucleotide sequence ID" value="NC_016935.1"/>
</dbReference>
<feature type="transmembrane region" description="Helical" evidence="1">
    <location>
        <begin position="12"/>
        <end position="31"/>
    </location>
</feature>
<organism evidence="2 3">
    <name type="scientific">Paenibacillus mucilaginosus 3016</name>
    <dbReference type="NCBI Taxonomy" id="1116391"/>
    <lineage>
        <taxon>Bacteria</taxon>
        <taxon>Bacillati</taxon>
        <taxon>Bacillota</taxon>
        <taxon>Bacilli</taxon>
        <taxon>Bacillales</taxon>
        <taxon>Paenibacillaceae</taxon>
        <taxon>Paenibacillus</taxon>
    </lineage>
</organism>
<keyword evidence="1" id="KW-0472">Membrane</keyword>
<dbReference type="EMBL" id="CP003235">
    <property type="protein sequence ID" value="AFC33943.1"/>
    <property type="molecule type" value="Genomic_DNA"/>
</dbReference>
<keyword evidence="3" id="KW-1185">Reference proteome</keyword>
<dbReference type="AlphaFoldDB" id="H6NGP0"/>
<evidence type="ECO:0000313" key="2">
    <source>
        <dbReference type="EMBL" id="AFC33943.1"/>
    </source>
</evidence>
<keyword evidence="1" id="KW-1133">Transmembrane helix</keyword>
<name>H6NGP0_9BACL</name>